<comment type="caution">
    <text evidence="1">The sequence shown here is derived from an EMBL/GenBank/DDBJ whole genome shotgun (WGS) entry which is preliminary data.</text>
</comment>
<evidence type="ECO:0000313" key="2">
    <source>
        <dbReference type="Proteomes" id="UP000636010"/>
    </source>
</evidence>
<keyword evidence="2" id="KW-1185">Reference proteome</keyword>
<proteinExistence type="predicted"/>
<dbReference type="RefSeq" id="WP_188464927.1">
    <property type="nucleotide sequence ID" value="NZ_BAABHU010000010.1"/>
</dbReference>
<accession>A0ABQ1MLH1</accession>
<dbReference type="Proteomes" id="UP000636010">
    <property type="component" value="Unassembled WGS sequence"/>
</dbReference>
<reference evidence="2" key="1">
    <citation type="journal article" date="2019" name="Int. J. Syst. Evol. Microbiol.">
        <title>The Global Catalogue of Microorganisms (GCM) 10K type strain sequencing project: providing services to taxonomists for standard genome sequencing and annotation.</title>
        <authorList>
            <consortium name="The Broad Institute Genomics Platform"/>
            <consortium name="The Broad Institute Genome Sequencing Center for Infectious Disease"/>
            <person name="Wu L."/>
            <person name="Ma J."/>
        </authorList>
    </citation>
    <scope>NUCLEOTIDE SEQUENCE [LARGE SCALE GENOMIC DNA]</scope>
    <source>
        <strain evidence="2">CGMCC 1.10832</strain>
    </source>
</reference>
<evidence type="ECO:0000313" key="1">
    <source>
        <dbReference type="EMBL" id="GGC42339.1"/>
    </source>
</evidence>
<protein>
    <submittedName>
        <fullName evidence="1">Uncharacterized protein</fullName>
    </submittedName>
</protein>
<sequence length="54" mass="6173">MKYKRKSKSTSGKSANTQRVTIISRHAKRTRKAGEAWTKAIQRATKELKKEGKL</sequence>
<dbReference type="EMBL" id="BMEC01000010">
    <property type="protein sequence ID" value="GGC42339.1"/>
    <property type="molecule type" value="Genomic_DNA"/>
</dbReference>
<gene>
    <name evidence="1" type="ORF">GCM10011506_29920</name>
</gene>
<organism evidence="1 2">
    <name type="scientific">Marivirga lumbricoides</name>
    <dbReference type="NCBI Taxonomy" id="1046115"/>
    <lineage>
        <taxon>Bacteria</taxon>
        <taxon>Pseudomonadati</taxon>
        <taxon>Bacteroidota</taxon>
        <taxon>Cytophagia</taxon>
        <taxon>Cytophagales</taxon>
        <taxon>Marivirgaceae</taxon>
        <taxon>Marivirga</taxon>
    </lineage>
</organism>
<name>A0ABQ1MLH1_9BACT</name>